<name>A0A1W1CHA1_9ZZZZ</name>
<protein>
    <submittedName>
        <fullName evidence="1">Uncharacterized protein</fullName>
    </submittedName>
</protein>
<proteinExistence type="predicted"/>
<sequence>MFSLDNTFANKEQKAFQETIGSSGRIQYLNTLVENSDTCMKIYTNNQNLEFNYYVSATLAKRFVIDRRHGLKALDSVEHNCSDGRYFALRGQTSDEPEWWKMERLIQHNIIKEVKNRVLMYFVPSGIKLKEDFYQLTEITDILLDRPQENTIEYSLDKYKLYDTVYVISGWAFLRGVQIAESSKYIVLKNKSFEYILASQANERKDVTRHFSAKDLSKSGFKIPIDKKDLAIGTYDMSLLLIDKHGQQHLISLNRKIEI</sequence>
<dbReference type="AlphaFoldDB" id="A0A1W1CHA1"/>
<organism evidence="1">
    <name type="scientific">hydrothermal vent metagenome</name>
    <dbReference type="NCBI Taxonomy" id="652676"/>
    <lineage>
        <taxon>unclassified sequences</taxon>
        <taxon>metagenomes</taxon>
        <taxon>ecological metagenomes</taxon>
    </lineage>
</organism>
<accession>A0A1W1CHA1</accession>
<gene>
    <name evidence="1" type="ORF">MNB_SV-13-839</name>
</gene>
<reference evidence="1" key="1">
    <citation type="submission" date="2016-10" db="EMBL/GenBank/DDBJ databases">
        <authorList>
            <person name="de Groot N.N."/>
        </authorList>
    </citation>
    <scope>NUCLEOTIDE SEQUENCE</scope>
</reference>
<evidence type="ECO:0000313" key="1">
    <source>
        <dbReference type="EMBL" id="SFV65248.1"/>
    </source>
</evidence>
<dbReference type="EMBL" id="FPHM01000092">
    <property type="protein sequence ID" value="SFV65248.1"/>
    <property type="molecule type" value="Genomic_DNA"/>
</dbReference>